<accession>A0ABY1LR42</accession>
<dbReference type="InterPro" id="IPR050256">
    <property type="entry name" value="Glycosyltransferase_2"/>
</dbReference>
<dbReference type="InterPro" id="IPR001173">
    <property type="entry name" value="Glyco_trans_2-like"/>
</dbReference>
<dbReference type="CDD" id="cd04179">
    <property type="entry name" value="DPM_DPG-synthase_like"/>
    <property type="match status" value="1"/>
</dbReference>
<evidence type="ECO:0000256" key="1">
    <source>
        <dbReference type="ARBA" id="ARBA00006739"/>
    </source>
</evidence>
<dbReference type="Gene3D" id="3.90.550.10">
    <property type="entry name" value="Spore Coat Polysaccharide Biosynthesis Protein SpsA, Chain A"/>
    <property type="match status" value="1"/>
</dbReference>
<dbReference type="EMBL" id="FUZO01000003">
    <property type="protein sequence ID" value="SKC74315.1"/>
    <property type="molecule type" value="Genomic_DNA"/>
</dbReference>
<dbReference type="InterPro" id="IPR029044">
    <property type="entry name" value="Nucleotide-diphossugar_trans"/>
</dbReference>
<evidence type="ECO:0000259" key="2">
    <source>
        <dbReference type="Pfam" id="PF00535"/>
    </source>
</evidence>
<dbReference type="SUPFAM" id="SSF53448">
    <property type="entry name" value="Nucleotide-diphospho-sugar transferases"/>
    <property type="match status" value="1"/>
</dbReference>
<evidence type="ECO:0000313" key="4">
    <source>
        <dbReference type="Proteomes" id="UP000190827"/>
    </source>
</evidence>
<reference evidence="3 4" key="1">
    <citation type="submission" date="2017-02" db="EMBL/GenBank/DDBJ databases">
        <authorList>
            <person name="Varghese N."/>
            <person name="Submissions S."/>
        </authorList>
    </citation>
    <scope>NUCLEOTIDE SEQUENCE [LARGE SCALE GENOMIC DNA]</scope>
    <source>
        <strain evidence="3 4">VKM Ac-1787</strain>
    </source>
</reference>
<evidence type="ECO:0000313" key="3">
    <source>
        <dbReference type="EMBL" id="SKC74315.1"/>
    </source>
</evidence>
<dbReference type="PANTHER" id="PTHR48090">
    <property type="entry name" value="UNDECAPRENYL-PHOSPHATE 4-DEOXY-4-FORMAMIDO-L-ARABINOSE TRANSFERASE-RELATED"/>
    <property type="match status" value="1"/>
</dbReference>
<dbReference type="Proteomes" id="UP000190827">
    <property type="component" value="Unassembled WGS sequence"/>
</dbReference>
<keyword evidence="4" id="KW-1185">Reference proteome</keyword>
<comment type="similarity">
    <text evidence="1">Belongs to the glycosyltransferase 2 family.</text>
</comment>
<feature type="domain" description="Glycosyltransferase 2-like" evidence="2">
    <location>
        <begin position="10"/>
        <end position="159"/>
    </location>
</feature>
<protein>
    <submittedName>
        <fullName evidence="3">Glycosyltransferase involved in cell wall bisynthesis</fullName>
    </submittedName>
</protein>
<sequence length="247" mass="25988">MTTSLAGTLIVMPALNEEASVAAVVREVHAKLPGVAVLVVNDGSTDNTTVEARSAGAIVAELPYNLGVGGAMRAGFKYALAHGYRNVVQVDSDGQHDPSGVVRLVEELQTADLVLGARFAGEGDYEVRGPRKWAMVVLSGVLSRVARTRLTDTTSGFRATGPRAVRLFAEHYPAEYLGDTIESLVIAARSGCVIRQVPVAMRPRAGGTPSHNPLKAAKYLARAGLALVFALIRPPVALHNGDEVVTA</sequence>
<gene>
    <name evidence="3" type="ORF">SAMN06295973_3640</name>
</gene>
<dbReference type="PANTHER" id="PTHR48090:SF7">
    <property type="entry name" value="RFBJ PROTEIN"/>
    <property type="match status" value="1"/>
</dbReference>
<organism evidence="3 4">
    <name type="scientific">Plantibacter cousiniae</name>
    <name type="common">nom. nud.</name>
    <dbReference type="NCBI Taxonomy" id="199709"/>
    <lineage>
        <taxon>Bacteria</taxon>
        <taxon>Bacillati</taxon>
        <taxon>Actinomycetota</taxon>
        <taxon>Actinomycetes</taxon>
        <taxon>Micrococcales</taxon>
        <taxon>Microbacteriaceae</taxon>
        <taxon>Plantibacter</taxon>
    </lineage>
</organism>
<proteinExistence type="inferred from homology"/>
<dbReference type="Pfam" id="PF00535">
    <property type="entry name" value="Glycos_transf_2"/>
    <property type="match status" value="1"/>
</dbReference>
<dbReference type="RefSeq" id="WP_079707285.1">
    <property type="nucleotide sequence ID" value="NZ_FUZO01000003.1"/>
</dbReference>
<name>A0ABY1LR42_9MICO</name>
<comment type="caution">
    <text evidence="3">The sequence shown here is derived from an EMBL/GenBank/DDBJ whole genome shotgun (WGS) entry which is preliminary data.</text>
</comment>